<reference evidence="2 3" key="1">
    <citation type="submission" date="2019-07" db="EMBL/GenBank/DDBJ databases">
        <authorList>
            <person name="Kim J."/>
        </authorList>
    </citation>
    <scope>NUCLEOTIDE SEQUENCE [LARGE SCALE GENOMIC DNA]</scope>
    <source>
        <strain evidence="3">dk17</strain>
    </source>
</reference>
<gene>
    <name evidence="2" type="ORF">FPZ43_10715</name>
</gene>
<comment type="caution">
    <text evidence="2">The sequence shown here is derived from an EMBL/GenBank/DDBJ whole genome shotgun (WGS) entry which is preliminary data.</text>
</comment>
<dbReference type="OrthoDB" id="668980at2"/>
<dbReference type="RefSeq" id="WP_146381904.1">
    <property type="nucleotide sequence ID" value="NZ_VOEJ01000004.1"/>
</dbReference>
<feature type="chain" id="PRO_5021894959" description="Outer membrane protein beta-barrel domain-containing protein" evidence="1">
    <location>
        <begin position="21"/>
        <end position="167"/>
    </location>
</feature>
<evidence type="ECO:0008006" key="4">
    <source>
        <dbReference type="Google" id="ProtNLM"/>
    </source>
</evidence>
<organism evidence="2 3">
    <name type="scientific">Mucilaginibacter pallidiroseus</name>
    <dbReference type="NCBI Taxonomy" id="2599295"/>
    <lineage>
        <taxon>Bacteria</taxon>
        <taxon>Pseudomonadati</taxon>
        <taxon>Bacteroidota</taxon>
        <taxon>Sphingobacteriia</taxon>
        <taxon>Sphingobacteriales</taxon>
        <taxon>Sphingobacteriaceae</taxon>
        <taxon>Mucilaginibacter</taxon>
    </lineage>
</organism>
<dbReference type="SUPFAM" id="SSF56925">
    <property type="entry name" value="OMPA-like"/>
    <property type="match status" value="1"/>
</dbReference>
<protein>
    <recommendedName>
        <fullName evidence="4">Outer membrane protein beta-barrel domain-containing protein</fullName>
    </recommendedName>
</protein>
<dbReference type="AlphaFoldDB" id="A0A563UDK9"/>
<dbReference type="Proteomes" id="UP000320042">
    <property type="component" value="Unassembled WGS sequence"/>
</dbReference>
<keyword evidence="3" id="KW-1185">Reference proteome</keyword>
<evidence type="ECO:0000313" key="3">
    <source>
        <dbReference type="Proteomes" id="UP000320042"/>
    </source>
</evidence>
<accession>A0A563UDK9</accession>
<evidence type="ECO:0000313" key="2">
    <source>
        <dbReference type="EMBL" id="TWR29414.1"/>
    </source>
</evidence>
<evidence type="ECO:0000256" key="1">
    <source>
        <dbReference type="SAM" id="SignalP"/>
    </source>
</evidence>
<dbReference type="EMBL" id="VOEJ01000004">
    <property type="protein sequence ID" value="TWR29414.1"/>
    <property type="molecule type" value="Genomic_DNA"/>
</dbReference>
<sequence>MKKVLLLLAVISGLSISSHAQSRRASKGIWSIGAEVGLPVGDASDFYSTVLGASLKYDIPVAQSTFFNVSAGYNAFMLKDRFKNRFTKSYGAIPLKAGLKYYADQRFFIEGQLGAAFGTNDGAGTSFVYAPGVGYTFAGGIEAGLRYEAWSNNGTLGQLGLRVAVNF</sequence>
<feature type="signal peptide" evidence="1">
    <location>
        <begin position="1"/>
        <end position="20"/>
    </location>
</feature>
<keyword evidence="1" id="KW-0732">Signal</keyword>
<dbReference type="InterPro" id="IPR011250">
    <property type="entry name" value="OMP/PagP_B-barrel"/>
</dbReference>
<name>A0A563UDK9_9SPHI</name>
<proteinExistence type="predicted"/>